<keyword evidence="3" id="KW-1185">Reference proteome</keyword>
<name>A0A180GK10_PUCT1</name>
<reference evidence="2" key="4">
    <citation type="submission" date="2025-05" db="UniProtKB">
        <authorList>
            <consortium name="EnsemblFungi"/>
        </authorList>
    </citation>
    <scope>IDENTIFICATION</scope>
    <source>
        <strain evidence="2">isolate 1-1 / race 1 (BBBD)</strain>
    </source>
</reference>
<proteinExistence type="predicted"/>
<evidence type="ECO:0000313" key="3">
    <source>
        <dbReference type="Proteomes" id="UP000005240"/>
    </source>
</evidence>
<dbReference type="Proteomes" id="UP000005240">
    <property type="component" value="Unassembled WGS sequence"/>
</dbReference>
<sequence length="166" mass="17914">PDLDKLLASCVAQIDGQAEAALLEYDNPLDEIATEHELAAMAGNPDAVTNTKGSSPLHDDELVPEDQVTFQCGSLLQDLLSTGPGGDRYVPVHNRTLHRFHLGRCLRNPPLTALKNLKHLLRGPPNPGFKLSNLISPPLAMNPIPIPLHTPSPIFLLPFPPCFGLA</sequence>
<protein>
    <submittedName>
        <fullName evidence="1 2">Uncharacterized protein</fullName>
    </submittedName>
</protein>
<reference evidence="1" key="2">
    <citation type="submission" date="2016-05" db="EMBL/GenBank/DDBJ databases">
        <title>Comparative analysis highlights variable genome content of wheat rusts and divergence of the mating loci.</title>
        <authorList>
            <person name="Cuomo C.A."/>
            <person name="Bakkeren G."/>
            <person name="Szabo L."/>
            <person name="Khalil H."/>
            <person name="Joly D."/>
            <person name="Goldberg J."/>
            <person name="Young S."/>
            <person name="Zeng Q."/>
            <person name="Fellers J."/>
        </authorList>
    </citation>
    <scope>NUCLEOTIDE SEQUENCE [LARGE SCALE GENOMIC DNA]</scope>
    <source>
        <strain evidence="1">1-1 BBBD Race 1</strain>
    </source>
</reference>
<accession>A0A180GK10</accession>
<reference evidence="2 3" key="3">
    <citation type="journal article" date="2017" name="G3 (Bethesda)">
        <title>Comparative analysis highlights variable genome content of wheat rusts and divergence of the mating loci.</title>
        <authorList>
            <person name="Cuomo C.A."/>
            <person name="Bakkeren G."/>
            <person name="Khalil H.B."/>
            <person name="Panwar V."/>
            <person name="Joly D."/>
            <person name="Linning R."/>
            <person name="Sakthikumar S."/>
            <person name="Song X."/>
            <person name="Adiconis X."/>
            <person name="Fan L."/>
            <person name="Goldberg J.M."/>
            <person name="Levin J.Z."/>
            <person name="Young S."/>
            <person name="Zeng Q."/>
            <person name="Anikster Y."/>
            <person name="Bruce M."/>
            <person name="Wang M."/>
            <person name="Yin C."/>
            <person name="McCallum B."/>
            <person name="Szabo L.J."/>
            <person name="Hulbert S."/>
            <person name="Chen X."/>
            <person name="Fellers J.P."/>
        </authorList>
    </citation>
    <scope>NUCLEOTIDE SEQUENCE</scope>
    <source>
        <strain evidence="2">isolate 1-1 / race 1 (BBBD)</strain>
        <strain evidence="3">Isolate 1-1 / race 1 (BBBD)</strain>
    </source>
</reference>
<gene>
    <name evidence="1" type="ORF">PTTG_11148</name>
</gene>
<dbReference type="AlphaFoldDB" id="A0A180GK10"/>
<feature type="non-terminal residue" evidence="1">
    <location>
        <position position="1"/>
    </location>
</feature>
<dbReference type="VEuPathDB" id="FungiDB:PTTG_11148"/>
<evidence type="ECO:0000313" key="1">
    <source>
        <dbReference type="EMBL" id="OAV93117.1"/>
    </source>
</evidence>
<organism evidence="1">
    <name type="scientific">Puccinia triticina (isolate 1-1 / race 1 (BBBD))</name>
    <name type="common">Brown leaf rust fungus</name>
    <dbReference type="NCBI Taxonomy" id="630390"/>
    <lineage>
        <taxon>Eukaryota</taxon>
        <taxon>Fungi</taxon>
        <taxon>Dikarya</taxon>
        <taxon>Basidiomycota</taxon>
        <taxon>Pucciniomycotina</taxon>
        <taxon>Pucciniomycetes</taxon>
        <taxon>Pucciniales</taxon>
        <taxon>Pucciniaceae</taxon>
        <taxon>Puccinia</taxon>
    </lineage>
</organism>
<reference evidence="1" key="1">
    <citation type="submission" date="2009-11" db="EMBL/GenBank/DDBJ databases">
        <authorList>
            <consortium name="The Broad Institute Genome Sequencing Platform"/>
            <person name="Ward D."/>
            <person name="Feldgarden M."/>
            <person name="Earl A."/>
            <person name="Young S.K."/>
            <person name="Zeng Q."/>
            <person name="Koehrsen M."/>
            <person name="Alvarado L."/>
            <person name="Berlin A."/>
            <person name="Bochicchio J."/>
            <person name="Borenstein D."/>
            <person name="Chapman S.B."/>
            <person name="Chen Z."/>
            <person name="Engels R."/>
            <person name="Freedman E."/>
            <person name="Gellesch M."/>
            <person name="Goldberg J."/>
            <person name="Griggs A."/>
            <person name="Gujja S."/>
            <person name="Heilman E."/>
            <person name="Heiman D."/>
            <person name="Hepburn T."/>
            <person name="Howarth C."/>
            <person name="Jen D."/>
            <person name="Larson L."/>
            <person name="Lewis B."/>
            <person name="Mehta T."/>
            <person name="Park D."/>
            <person name="Pearson M."/>
            <person name="Roberts A."/>
            <person name="Saif S."/>
            <person name="Shea T."/>
            <person name="Shenoy N."/>
            <person name="Sisk P."/>
            <person name="Stolte C."/>
            <person name="Sykes S."/>
            <person name="Thomson T."/>
            <person name="Walk T."/>
            <person name="White J."/>
            <person name="Yandava C."/>
            <person name="Izard J."/>
            <person name="Baranova O.V."/>
            <person name="Blanton J.M."/>
            <person name="Tanner A.C."/>
            <person name="Dewhirst F.E."/>
            <person name="Haas B."/>
            <person name="Nusbaum C."/>
            <person name="Birren B."/>
        </authorList>
    </citation>
    <scope>NUCLEOTIDE SEQUENCE [LARGE SCALE GENOMIC DNA]</scope>
    <source>
        <strain evidence="1">1-1 BBBD Race 1</strain>
    </source>
</reference>
<dbReference type="EMBL" id="ADAS02000054">
    <property type="protein sequence ID" value="OAV93117.1"/>
    <property type="molecule type" value="Genomic_DNA"/>
</dbReference>
<feature type="non-terminal residue" evidence="1">
    <location>
        <position position="166"/>
    </location>
</feature>
<evidence type="ECO:0000313" key="2">
    <source>
        <dbReference type="EnsemblFungi" id="PTTG_11148-t43_1-p1"/>
    </source>
</evidence>
<dbReference type="EnsemblFungi" id="PTTG_11148-t43_1">
    <property type="protein sequence ID" value="PTTG_11148-t43_1-p1"/>
    <property type="gene ID" value="PTTG_11148"/>
</dbReference>